<dbReference type="Proteomes" id="UP000005408">
    <property type="component" value="Unassembled WGS sequence"/>
</dbReference>
<reference evidence="1" key="1">
    <citation type="submission" date="2022-08" db="UniProtKB">
        <authorList>
            <consortium name="EnsemblMetazoa"/>
        </authorList>
    </citation>
    <scope>IDENTIFICATION</scope>
    <source>
        <strain evidence="1">05x7-T-G4-1.051#20</strain>
    </source>
</reference>
<keyword evidence="2" id="KW-1185">Reference proteome</keyword>
<proteinExistence type="predicted"/>
<accession>A0A8W8LKE6</accession>
<protein>
    <submittedName>
        <fullName evidence="1">Uncharacterized protein</fullName>
    </submittedName>
</protein>
<organism evidence="1 2">
    <name type="scientific">Magallana gigas</name>
    <name type="common">Pacific oyster</name>
    <name type="synonym">Crassostrea gigas</name>
    <dbReference type="NCBI Taxonomy" id="29159"/>
    <lineage>
        <taxon>Eukaryota</taxon>
        <taxon>Metazoa</taxon>
        <taxon>Spiralia</taxon>
        <taxon>Lophotrochozoa</taxon>
        <taxon>Mollusca</taxon>
        <taxon>Bivalvia</taxon>
        <taxon>Autobranchia</taxon>
        <taxon>Pteriomorphia</taxon>
        <taxon>Ostreida</taxon>
        <taxon>Ostreoidea</taxon>
        <taxon>Ostreidae</taxon>
        <taxon>Magallana</taxon>
    </lineage>
</organism>
<dbReference type="AlphaFoldDB" id="A0A8W8LKE6"/>
<sequence>MERTGHRSIESVRKYKRPSEEMLRDISNALEPNEPVSKKAKILDGIENPKCGDCKNMFNNCKVYFNL</sequence>
<evidence type="ECO:0000313" key="2">
    <source>
        <dbReference type="Proteomes" id="UP000005408"/>
    </source>
</evidence>
<evidence type="ECO:0000313" key="1">
    <source>
        <dbReference type="EnsemblMetazoa" id="G28688.3:cds"/>
    </source>
</evidence>
<dbReference type="EnsemblMetazoa" id="G28688.3">
    <property type="protein sequence ID" value="G28688.3:cds"/>
    <property type="gene ID" value="G28688"/>
</dbReference>
<name>A0A8W8LKE6_MAGGI</name>